<gene>
    <name evidence="2" type="ORF">EDEG_03213</name>
</gene>
<protein>
    <recommendedName>
        <fullName evidence="1">Vacuolar import/degradation Vid27 C-terminal domain-containing protein</fullName>
    </recommendedName>
</protein>
<dbReference type="InterPro" id="IPR036322">
    <property type="entry name" value="WD40_repeat_dom_sf"/>
</dbReference>
<dbReference type="SUPFAM" id="SSF101908">
    <property type="entry name" value="Putative isomerase YbhE"/>
    <property type="match status" value="1"/>
</dbReference>
<reference evidence="2 3" key="1">
    <citation type="submission" date="2011-08" db="EMBL/GenBank/DDBJ databases">
        <authorList>
            <person name="Liu Z.J."/>
            <person name="Shi F.L."/>
            <person name="Lu J.Q."/>
            <person name="Li M."/>
            <person name="Wang Z.L."/>
        </authorList>
    </citation>
    <scope>NUCLEOTIDE SEQUENCE [LARGE SCALE GENOMIC DNA]</scope>
    <source>
        <strain evidence="2 3">USNM 41457</strain>
    </source>
</reference>
<dbReference type="EMBL" id="AFBI03000076">
    <property type="protein sequence ID" value="EJW02354.1"/>
    <property type="molecule type" value="Genomic_DNA"/>
</dbReference>
<evidence type="ECO:0000259" key="1">
    <source>
        <dbReference type="Pfam" id="PF08553"/>
    </source>
</evidence>
<accession>J9D474</accession>
<dbReference type="GO" id="GO:0005634">
    <property type="term" value="C:nucleus"/>
    <property type="evidence" value="ECO:0007669"/>
    <property type="project" value="TreeGrafter"/>
</dbReference>
<dbReference type="Pfam" id="PF08553">
    <property type="entry name" value="VID27"/>
    <property type="match status" value="1"/>
</dbReference>
<dbReference type="HOGENOM" id="CLU_007002_1_0_1"/>
<dbReference type="GO" id="GO:0005737">
    <property type="term" value="C:cytoplasm"/>
    <property type="evidence" value="ECO:0007669"/>
    <property type="project" value="TreeGrafter"/>
</dbReference>
<keyword evidence="3" id="KW-1185">Reference proteome</keyword>
<dbReference type="AlphaFoldDB" id="J9D474"/>
<reference evidence="3" key="2">
    <citation type="submission" date="2015-07" db="EMBL/GenBank/DDBJ databases">
        <title>Contrasting host-pathogen interactions and genome evolution in two generalist and specialist microsporidian pathogens of mosquitoes.</title>
        <authorList>
            <consortium name="The Broad Institute Genomics Platform"/>
            <consortium name="The Broad Institute Genome Sequencing Center for Infectious Disease"/>
            <person name="Cuomo C.A."/>
            <person name="Sanscrainte N.D."/>
            <person name="Goldberg J.M."/>
            <person name="Heiman D."/>
            <person name="Young S."/>
            <person name="Zeng Q."/>
            <person name="Becnel J.J."/>
            <person name="Birren B.W."/>
        </authorList>
    </citation>
    <scope>NUCLEOTIDE SEQUENCE [LARGE SCALE GENOMIC DNA]</scope>
    <source>
        <strain evidence="3">USNM 41457</strain>
    </source>
</reference>
<dbReference type="InterPro" id="IPR013863">
    <property type="entry name" value="VID27_C"/>
</dbReference>
<organism evidence="2 3">
    <name type="scientific">Edhazardia aedis (strain USNM 41457)</name>
    <name type="common">Microsporidian parasite</name>
    <dbReference type="NCBI Taxonomy" id="1003232"/>
    <lineage>
        <taxon>Eukaryota</taxon>
        <taxon>Fungi</taxon>
        <taxon>Fungi incertae sedis</taxon>
        <taxon>Microsporidia</taxon>
        <taxon>Edhazardia</taxon>
    </lineage>
</organism>
<evidence type="ECO:0000313" key="3">
    <source>
        <dbReference type="Proteomes" id="UP000003163"/>
    </source>
</evidence>
<dbReference type="SUPFAM" id="SSF50978">
    <property type="entry name" value="WD40 repeat-like"/>
    <property type="match status" value="1"/>
</dbReference>
<sequence length="395" mass="44935">MQSSFIENLHEIDERPHRFSRIFDADIYDSKEDLSRLFESDSDPEQQNKTLSVGTNNNVIVNKGKDINIYTLNSNINGTKTNSLLYRGCISTPNDVQKILPHDNSILIIDKINPQAVSAIDLQTGKISQKWDLNLDVKDCFSGTKNIGNETKYDPTIIGLNSNTIFKLDTRMKDSVVDKNTYKTDTKFKTGMATKTGDMAICSENGELRLYSFSQGIPKRAKNLLKGHNDKLVGMDITGNKKYAICTYKTYILFYQVQSAYTQTLRKEDKDRVPKKLCLKPEHVPYINEEISFTTAKFSTDENEEFIVASTGHFVISWNLCDVLSDNLYNYSIKKCNDKVVADEFGFNCSDKIVVALKDDVKMVDKNKLKNVDNVVKKRCEESSVHSSYVYDNEQ</sequence>
<dbReference type="PANTHER" id="PTHR31913:SF0">
    <property type="entry name" value="VACUOLAR IMPORT AND DEGRADATION PROTEIN 27"/>
    <property type="match status" value="1"/>
</dbReference>
<dbReference type="PANTHER" id="PTHR31913">
    <property type="entry name" value="VACUOLAR IMPORT AND DEGRADATION PROTEIN 27"/>
    <property type="match status" value="1"/>
</dbReference>
<dbReference type="OMA" id="WILATCE"/>
<dbReference type="InParanoid" id="J9D474"/>
<name>J9D474_EDHAE</name>
<evidence type="ECO:0000313" key="2">
    <source>
        <dbReference type="EMBL" id="EJW02354.1"/>
    </source>
</evidence>
<proteinExistence type="predicted"/>
<comment type="caution">
    <text evidence="2">The sequence shown here is derived from an EMBL/GenBank/DDBJ whole genome shotgun (WGS) entry which is preliminary data.</text>
</comment>
<dbReference type="OrthoDB" id="10251113at2759"/>
<feature type="domain" description="Vacuolar import/degradation Vid27 C-terminal" evidence="1">
    <location>
        <begin position="47"/>
        <end position="372"/>
    </location>
</feature>
<dbReference type="Proteomes" id="UP000003163">
    <property type="component" value="Unassembled WGS sequence"/>
</dbReference>
<dbReference type="InterPro" id="IPR040458">
    <property type="entry name" value="Vid27"/>
</dbReference>
<dbReference type="VEuPathDB" id="MicrosporidiaDB:EDEG_03213"/>